<proteinExistence type="predicted"/>
<reference evidence="1 2" key="1">
    <citation type="journal article" date="2018" name="Environ. Microbiol.">
        <title>Novel energy conservation strategies and behaviour of Pelotomaculum schinkii driving syntrophic propionate catabolism.</title>
        <authorList>
            <person name="Hidalgo-Ahumada C.A.P."/>
            <person name="Nobu M.K."/>
            <person name="Narihiro T."/>
            <person name="Tamaki H."/>
            <person name="Liu W.T."/>
            <person name="Kamagata Y."/>
            <person name="Stams A.J.M."/>
            <person name="Imachi H."/>
            <person name="Sousa D.Z."/>
        </authorList>
    </citation>
    <scope>NUCLEOTIDE SEQUENCE [LARGE SCALE GENOMIC DNA]</scope>
    <source>
        <strain evidence="1 2">HH</strain>
    </source>
</reference>
<sequence length="40" mass="4821">MLDAWEDIKDVMADNNIKDLPALEQKYKWTEFVMNYVQTI</sequence>
<dbReference type="EMBL" id="QFGA01000004">
    <property type="protein sequence ID" value="TEB04179.1"/>
    <property type="molecule type" value="Genomic_DNA"/>
</dbReference>
<protein>
    <submittedName>
        <fullName evidence="1">Uncharacterized protein</fullName>
    </submittedName>
</protein>
<accession>A0A4Y7R636</accession>
<keyword evidence="2" id="KW-1185">Reference proteome</keyword>
<dbReference type="AlphaFoldDB" id="A0A4Y7R636"/>
<organism evidence="1 2">
    <name type="scientific">Pelotomaculum schinkii</name>
    <dbReference type="NCBI Taxonomy" id="78350"/>
    <lineage>
        <taxon>Bacteria</taxon>
        <taxon>Bacillati</taxon>
        <taxon>Bacillota</taxon>
        <taxon>Clostridia</taxon>
        <taxon>Eubacteriales</taxon>
        <taxon>Desulfotomaculaceae</taxon>
        <taxon>Pelotomaculum</taxon>
    </lineage>
</organism>
<name>A0A4Y7R636_9FIRM</name>
<evidence type="ECO:0000313" key="2">
    <source>
        <dbReference type="Proteomes" id="UP000298324"/>
    </source>
</evidence>
<evidence type="ECO:0000313" key="1">
    <source>
        <dbReference type="EMBL" id="TEB04179.1"/>
    </source>
</evidence>
<comment type="caution">
    <text evidence="1">The sequence shown here is derived from an EMBL/GenBank/DDBJ whole genome shotgun (WGS) entry which is preliminary data.</text>
</comment>
<gene>
    <name evidence="1" type="ORF">Psch_03904</name>
</gene>
<dbReference type="Proteomes" id="UP000298324">
    <property type="component" value="Unassembled WGS sequence"/>
</dbReference>